<accession>A0ABV0A7D9</accession>
<dbReference type="EMBL" id="JAZHYP010000002">
    <property type="protein sequence ID" value="MEN3322983.1"/>
    <property type="molecule type" value="Genomic_DNA"/>
</dbReference>
<organism evidence="1 2">
    <name type="scientific">Mariniflexile soesokkakense</name>
    <dbReference type="NCBI Taxonomy" id="1343160"/>
    <lineage>
        <taxon>Bacteria</taxon>
        <taxon>Pseudomonadati</taxon>
        <taxon>Bacteroidota</taxon>
        <taxon>Flavobacteriia</taxon>
        <taxon>Flavobacteriales</taxon>
        <taxon>Flavobacteriaceae</taxon>
        <taxon>Mariniflexile</taxon>
    </lineage>
</organism>
<dbReference type="Proteomes" id="UP001416393">
    <property type="component" value="Unassembled WGS sequence"/>
</dbReference>
<comment type="caution">
    <text evidence="1">The sequence shown here is derived from an EMBL/GenBank/DDBJ whole genome shotgun (WGS) entry which is preliminary data.</text>
</comment>
<dbReference type="InterPro" id="IPR008969">
    <property type="entry name" value="CarboxyPept-like_regulatory"/>
</dbReference>
<sequence length="257" mass="28972">MSIFKGNIVVFCICFCQSMLSQTVEISGKVDNKVGAENIHVINKSAQVFTITNSKGEFRISASLNDTLSFSSIQYQPKIVVVDKNMILFKAIGITLYEQINELDEVLVGKVLTGNLLSDIKNVEGNAPINFYDVGIAGYTGKPATQSERQLYEATTGGGFIPLNPILNAISGRTKQLKNQIKIEEKEELMQSIKGRLAKDFFASNPMEEEFKMDFFYFCADDENFIKYCKNETDFKILIFLSHKYKQYMENLKLNGP</sequence>
<protein>
    <recommendedName>
        <fullName evidence="3">Carboxypeptidase-like protein</fullName>
    </recommendedName>
</protein>
<evidence type="ECO:0000313" key="1">
    <source>
        <dbReference type="EMBL" id="MEN3322983.1"/>
    </source>
</evidence>
<keyword evidence="2" id="KW-1185">Reference proteome</keyword>
<proteinExistence type="predicted"/>
<evidence type="ECO:0000313" key="2">
    <source>
        <dbReference type="Proteomes" id="UP001416393"/>
    </source>
</evidence>
<dbReference type="RefSeq" id="WP_379884303.1">
    <property type="nucleotide sequence ID" value="NZ_JBHSDE010000002.1"/>
</dbReference>
<evidence type="ECO:0008006" key="3">
    <source>
        <dbReference type="Google" id="ProtNLM"/>
    </source>
</evidence>
<gene>
    <name evidence="1" type="ORF">VP395_04535</name>
</gene>
<reference evidence="1 2" key="1">
    <citation type="submission" date="2024-01" db="EMBL/GenBank/DDBJ databases">
        <title>Mariniflexile litorale sp. nov., isolated from the shallow sediments of the Sea of Japan.</title>
        <authorList>
            <person name="Romanenko L."/>
            <person name="Bystritskaya E."/>
            <person name="Isaeva M."/>
        </authorList>
    </citation>
    <scope>NUCLEOTIDE SEQUENCE [LARGE SCALE GENOMIC DNA]</scope>
    <source>
        <strain evidence="1 2">KCTC 32427</strain>
    </source>
</reference>
<dbReference type="SUPFAM" id="SSF49464">
    <property type="entry name" value="Carboxypeptidase regulatory domain-like"/>
    <property type="match status" value="1"/>
</dbReference>
<name>A0ABV0A7D9_9FLAO</name>